<dbReference type="Proteomes" id="UP000005631">
    <property type="component" value="Chromosome"/>
</dbReference>
<proteinExistence type="predicted"/>
<dbReference type="STRING" id="926562.Oweho_1978"/>
<dbReference type="Gene3D" id="3.40.50.1820">
    <property type="entry name" value="alpha/beta hydrolase"/>
    <property type="match status" value="1"/>
</dbReference>
<evidence type="ECO:0000313" key="2">
    <source>
        <dbReference type="EMBL" id="AEV32957.1"/>
    </source>
</evidence>
<dbReference type="EMBL" id="CP003156">
    <property type="protein sequence ID" value="AEV32957.1"/>
    <property type="molecule type" value="Genomic_DNA"/>
</dbReference>
<dbReference type="SUPFAM" id="SSF53474">
    <property type="entry name" value="alpha/beta-Hydrolases"/>
    <property type="match status" value="1"/>
</dbReference>
<sequence length="552" mass="60915">MKNLKLLLIAAVCVLTGTIKTNAQCDPGDTVMVTLGDTIMDIAPKALNNVVHFYKTASDSDRVIFLMPGLGGDQNAWQDVHDETDGVTNEDPLYAARKAEVVKFGEPNGPGYTEAAGLAAAGGDIYDDMVIQNLAFSPPNRENNIAIGHSQGGLALRATDYYMRNTSGKNPQFGGLVTFGSAHQGAEILTNGLPASMGGQGMIGDMANEMCDDLLAGPLSEAIYGSNAFYAKLVRLLNIDDDILDAKTAFCDFVTGDSVLSVVAASVTPNITTDYMAHNENYSGSNYLLNTLNSYAPNIPMVAFYGEEEEPVFWRQMGSLRKGVYTYNAFQADPDQQHVDDANDMRINYYTKYLIYKGHAEWQQNQIDKIANMWHYFFNPVSTIIQLNIHTSKRTRYLKVMGDYHVGYDFLKNTNKQWKAIIGAYKTNVQQNGYICECEELNGGNGVSINWVATAAECPPGVTYLPGGIKRICLRYPNIETVVTHKPSDGIVLAESAKNLPGATVNPALSDDDYKLENTNHQQLRNSSETREKLNRLFDYNDYSNFFITKPR</sequence>
<keyword evidence="3" id="KW-1185">Reference proteome</keyword>
<keyword evidence="1" id="KW-0732">Signal</keyword>
<organism evidence="2 3">
    <name type="scientific">Owenweeksia hongkongensis (strain DSM 17368 / CIP 108786 / JCM 12287 / NRRL B-23963 / UST20020801)</name>
    <dbReference type="NCBI Taxonomy" id="926562"/>
    <lineage>
        <taxon>Bacteria</taxon>
        <taxon>Pseudomonadati</taxon>
        <taxon>Bacteroidota</taxon>
        <taxon>Flavobacteriia</taxon>
        <taxon>Flavobacteriales</taxon>
        <taxon>Owenweeksiaceae</taxon>
        <taxon>Owenweeksia</taxon>
    </lineage>
</organism>
<evidence type="ECO:0000313" key="3">
    <source>
        <dbReference type="Proteomes" id="UP000005631"/>
    </source>
</evidence>
<dbReference type="InterPro" id="IPR029058">
    <property type="entry name" value="AB_hydrolase_fold"/>
</dbReference>
<feature type="chain" id="PRO_5003514208" evidence="1">
    <location>
        <begin position="24"/>
        <end position="552"/>
    </location>
</feature>
<reference evidence="2 3" key="1">
    <citation type="journal article" date="2012" name="Stand. Genomic Sci.">
        <title>Genome sequence of the orange-pigmented seawater bacterium Owenweeksia hongkongensis type strain (UST20020801(T)).</title>
        <authorList>
            <person name="Riedel T."/>
            <person name="Held B."/>
            <person name="Nolan M."/>
            <person name="Lucas S."/>
            <person name="Lapidus A."/>
            <person name="Tice H."/>
            <person name="Del Rio T.G."/>
            <person name="Cheng J.F."/>
            <person name="Han C."/>
            <person name="Tapia R."/>
            <person name="Goodwin L.A."/>
            <person name="Pitluck S."/>
            <person name="Liolios K."/>
            <person name="Mavromatis K."/>
            <person name="Pagani I."/>
            <person name="Ivanova N."/>
            <person name="Mikhailova N."/>
            <person name="Pati A."/>
            <person name="Chen A."/>
            <person name="Palaniappan K."/>
            <person name="Rohde M."/>
            <person name="Tindall B.J."/>
            <person name="Detter J.C."/>
            <person name="Goker M."/>
            <person name="Woyke T."/>
            <person name="Bristow J."/>
            <person name="Eisen J.A."/>
            <person name="Markowitz V."/>
            <person name="Hugenholtz P."/>
            <person name="Klenk H.P."/>
            <person name="Kyrpides N.C."/>
        </authorList>
    </citation>
    <scope>NUCLEOTIDE SEQUENCE</scope>
    <source>
        <strain evidence="3">DSM 17368 / JCM 12287 / NRRL B-23963</strain>
    </source>
</reference>
<gene>
    <name evidence="2" type="ordered locus">Oweho_1978</name>
</gene>
<feature type="signal peptide" evidence="1">
    <location>
        <begin position="1"/>
        <end position="23"/>
    </location>
</feature>
<name>G8R2W3_OWEHD</name>
<protein>
    <submittedName>
        <fullName evidence="2">Uncharacterized protein</fullName>
    </submittedName>
</protein>
<dbReference type="RefSeq" id="WP_014202311.1">
    <property type="nucleotide sequence ID" value="NC_016599.1"/>
</dbReference>
<dbReference type="eggNOG" id="COG1075">
    <property type="taxonomic scope" value="Bacteria"/>
</dbReference>
<dbReference type="KEGG" id="oho:Oweho_1978"/>
<dbReference type="AlphaFoldDB" id="G8R2W3"/>
<dbReference type="OrthoDB" id="1466569at2"/>
<accession>G8R2W3</accession>
<evidence type="ECO:0000256" key="1">
    <source>
        <dbReference type="SAM" id="SignalP"/>
    </source>
</evidence>
<dbReference type="HOGENOM" id="CLU_493347_0_0_10"/>